<dbReference type="GO" id="GO:0008235">
    <property type="term" value="F:metalloexopeptidase activity"/>
    <property type="evidence" value="ECO:0007669"/>
    <property type="project" value="InterPro"/>
</dbReference>
<feature type="binding site" evidence="7">
    <location>
        <position position="215"/>
    </location>
    <ligand>
        <name>Zn(2+)</name>
        <dbReference type="ChEBI" id="CHEBI:29105"/>
        <label>1</label>
    </ligand>
</feature>
<dbReference type="Pfam" id="PF04389">
    <property type="entry name" value="Peptidase_M28"/>
    <property type="match status" value="1"/>
</dbReference>
<accession>A0A2U2HH79</accession>
<reference evidence="11 12" key="1">
    <citation type="submission" date="2018-04" db="EMBL/GenBank/DDBJ databases">
        <title>Massilia violaceinigra sp. nov., a novel purple-pigmented bacterium isolated from Tianshan glacier, Xinjiang, China.</title>
        <authorList>
            <person name="Wang H."/>
        </authorList>
    </citation>
    <scope>NUCLEOTIDE SEQUENCE [LARGE SCALE GENOMIC DNA]</scope>
    <source>
        <strain evidence="11 12">B448-2</strain>
    </source>
</reference>
<feature type="chain" id="PRO_5015507681" evidence="9">
    <location>
        <begin position="20"/>
        <end position="416"/>
    </location>
</feature>
<keyword evidence="4 9" id="KW-0732">Signal</keyword>
<feature type="binding site" evidence="7">
    <location>
        <position position="374"/>
    </location>
    <ligand>
        <name>Zn(2+)</name>
        <dbReference type="ChEBI" id="CHEBI:29105"/>
        <label>2</label>
        <note>catalytic</note>
    </ligand>
</feature>
<protein>
    <submittedName>
        <fullName evidence="11">Aminopeptidase</fullName>
    </submittedName>
</protein>
<feature type="binding site" evidence="7">
    <location>
        <position position="297"/>
    </location>
    <ligand>
        <name>Zn(2+)</name>
        <dbReference type="ChEBI" id="CHEBI:29105"/>
        <label>1</label>
    </ligand>
</feature>
<evidence type="ECO:0000313" key="11">
    <source>
        <dbReference type="EMBL" id="PWF44984.1"/>
    </source>
</evidence>
<evidence type="ECO:0000256" key="6">
    <source>
        <dbReference type="ARBA" id="ARBA00022833"/>
    </source>
</evidence>
<dbReference type="GO" id="GO:0004177">
    <property type="term" value="F:aminopeptidase activity"/>
    <property type="evidence" value="ECO:0007669"/>
    <property type="project" value="UniProtKB-KW"/>
</dbReference>
<keyword evidence="8" id="KW-1015">Disulfide bond</keyword>
<keyword evidence="5" id="KW-0378">Hydrolase</keyword>
<comment type="cofactor">
    <cofactor evidence="7">
        <name>Zn(2+)</name>
        <dbReference type="ChEBI" id="CHEBI:29105"/>
    </cofactor>
    <text evidence="7">Binds 2 Zn(2+) ions per subunit.</text>
</comment>
<dbReference type="EMBL" id="PXWF02000259">
    <property type="protein sequence ID" value="PWF44984.1"/>
    <property type="molecule type" value="Genomic_DNA"/>
</dbReference>
<feature type="binding site" evidence="7">
    <location>
        <position position="235"/>
    </location>
    <ligand>
        <name>Zn(2+)</name>
        <dbReference type="ChEBI" id="CHEBI:29105"/>
        <label>1</label>
    </ligand>
</feature>
<evidence type="ECO:0000256" key="4">
    <source>
        <dbReference type="ARBA" id="ARBA00022729"/>
    </source>
</evidence>
<feature type="domain" description="Peptidase M28" evidence="10">
    <location>
        <begin position="196"/>
        <end position="392"/>
    </location>
</feature>
<feature type="signal peptide" evidence="9">
    <location>
        <begin position="1"/>
        <end position="19"/>
    </location>
</feature>
<keyword evidence="12" id="KW-1185">Reference proteome</keyword>
<dbReference type="SUPFAM" id="SSF53187">
    <property type="entry name" value="Zn-dependent exopeptidases"/>
    <property type="match status" value="1"/>
</dbReference>
<gene>
    <name evidence="11" type="ORF">C7C56_018400</name>
</gene>
<comment type="caution">
    <text evidence="11">The sequence shown here is derived from an EMBL/GenBank/DDBJ whole genome shotgun (WGS) entry which is preliminary data.</text>
</comment>
<keyword evidence="1 11" id="KW-0031">Aminopeptidase</keyword>
<evidence type="ECO:0000256" key="3">
    <source>
        <dbReference type="ARBA" id="ARBA00022723"/>
    </source>
</evidence>
<dbReference type="InterPro" id="IPR045175">
    <property type="entry name" value="M28_fam"/>
</dbReference>
<dbReference type="PANTHER" id="PTHR12147:SF56">
    <property type="entry name" value="AMINOPEPTIDASE YDR415C-RELATED"/>
    <property type="match status" value="1"/>
</dbReference>
<dbReference type="PIRSF" id="PIRSF036685">
    <property type="entry name" value="BacLeuNPeptidase"/>
    <property type="match status" value="1"/>
</dbReference>
<dbReference type="Gene3D" id="3.40.630.10">
    <property type="entry name" value="Zn peptidases"/>
    <property type="match status" value="1"/>
</dbReference>
<organism evidence="11 12">
    <name type="scientific">Massilia glaciei</name>
    <dbReference type="NCBI Taxonomy" id="1524097"/>
    <lineage>
        <taxon>Bacteria</taxon>
        <taxon>Pseudomonadati</taxon>
        <taxon>Pseudomonadota</taxon>
        <taxon>Betaproteobacteria</taxon>
        <taxon>Burkholderiales</taxon>
        <taxon>Oxalobacteraceae</taxon>
        <taxon>Telluria group</taxon>
        <taxon>Massilia</taxon>
    </lineage>
</organism>
<evidence type="ECO:0000256" key="8">
    <source>
        <dbReference type="PIRSR" id="PIRSR036685-2"/>
    </source>
</evidence>
<proteinExistence type="predicted"/>
<dbReference type="AlphaFoldDB" id="A0A2U2HH79"/>
<evidence type="ECO:0000256" key="7">
    <source>
        <dbReference type="PIRSR" id="PIRSR036685-1"/>
    </source>
</evidence>
<dbReference type="GO" id="GO:0006508">
    <property type="term" value="P:proteolysis"/>
    <property type="evidence" value="ECO:0007669"/>
    <property type="project" value="UniProtKB-KW"/>
</dbReference>
<feature type="disulfide bond" evidence="8">
    <location>
        <begin position="341"/>
        <end position="345"/>
    </location>
</feature>
<keyword evidence="2" id="KW-0645">Protease</keyword>
<feature type="binding site" evidence="7">
    <location>
        <position position="270"/>
    </location>
    <ligand>
        <name>Zn(2+)</name>
        <dbReference type="ChEBI" id="CHEBI:29105"/>
        <label>2</label>
        <note>catalytic</note>
    </ligand>
</feature>
<dbReference type="OrthoDB" id="9789219at2"/>
<dbReference type="Proteomes" id="UP000241421">
    <property type="component" value="Unassembled WGS sequence"/>
</dbReference>
<dbReference type="InterPro" id="IPR012189">
    <property type="entry name" value="Pept_M28E_Ap1"/>
</dbReference>
<evidence type="ECO:0000256" key="2">
    <source>
        <dbReference type="ARBA" id="ARBA00022670"/>
    </source>
</evidence>
<evidence type="ECO:0000259" key="10">
    <source>
        <dbReference type="Pfam" id="PF04389"/>
    </source>
</evidence>
<evidence type="ECO:0000256" key="1">
    <source>
        <dbReference type="ARBA" id="ARBA00022438"/>
    </source>
</evidence>
<keyword evidence="3 7" id="KW-0479">Metal-binding</keyword>
<dbReference type="GO" id="GO:0046872">
    <property type="term" value="F:metal ion binding"/>
    <property type="evidence" value="ECO:0007669"/>
    <property type="project" value="UniProtKB-KW"/>
</dbReference>
<dbReference type="RefSeq" id="WP_106758828.1">
    <property type="nucleotide sequence ID" value="NZ_PXWF02000259.1"/>
</dbReference>
<evidence type="ECO:0000256" key="9">
    <source>
        <dbReference type="SAM" id="SignalP"/>
    </source>
</evidence>
<evidence type="ECO:0000313" key="12">
    <source>
        <dbReference type="Proteomes" id="UP000241421"/>
    </source>
</evidence>
<keyword evidence="6 7" id="KW-0862">Zinc</keyword>
<dbReference type="InterPro" id="IPR007484">
    <property type="entry name" value="Peptidase_M28"/>
</dbReference>
<sequence length="416" mass="44282">MHIRSIFLAMLLAAGPAAAQNSWITASDTALRYLKSVAPGMVTVRASAMVRSGDAGIVQATEQVHLLEVRATDVALLSMALHHGLGHCGGFAHHASEADGLRTLARADAVPLAALGRPAYLIANQAVVAPMLAQMHEDRLAQTIVTLSAFVNRYYSSAHGAAASDWLKKTWAELGAGRDDISVEQFAHDGYKQQSVIATIRGSERGDEVLVLGAHLDSINIGGNRETSLAPGADDDASGVAGLTEVLRVMVASGYRPRRTIKLMGYAAEEVGLRGSQDIARDFKKRGVNVLGVLQLDMINYKGSTADITIFTDYTDSLQNAFLGRLIQAYLPALTVSTDKCGYACSDHASWNAQGYAASMPFESSMRQDNPHIHTIRDTFASSGNQAAHALKFTRLAAAFAVELGSEVVAPQPPAK</sequence>
<evidence type="ECO:0000256" key="5">
    <source>
        <dbReference type="ARBA" id="ARBA00022801"/>
    </source>
</evidence>
<name>A0A2U2HH79_9BURK</name>
<dbReference type="PANTHER" id="PTHR12147">
    <property type="entry name" value="METALLOPEPTIDASE M28 FAMILY MEMBER"/>
    <property type="match status" value="1"/>
</dbReference>